<dbReference type="GO" id="GO:0008278">
    <property type="term" value="C:cohesin complex"/>
    <property type="evidence" value="ECO:0007669"/>
    <property type="project" value="TreeGrafter"/>
</dbReference>
<dbReference type="Pfam" id="PF24571">
    <property type="entry name" value="HEAT_SCC3-SA"/>
    <property type="match status" value="1"/>
</dbReference>
<dbReference type="GO" id="GO:0003682">
    <property type="term" value="F:chromatin binding"/>
    <property type="evidence" value="ECO:0007669"/>
    <property type="project" value="TreeGrafter"/>
</dbReference>
<dbReference type="InterPro" id="IPR039662">
    <property type="entry name" value="Cohesin_Scc3/SA"/>
</dbReference>
<dbReference type="Proteomes" id="UP001152797">
    <property type="component" value="Unassembled WGS sequence"/>
</dbReference>
<reference evidence="2" key="1">
    <citation type="submission" date="2022-10" db="EMBL/GenBank/DDBJ databases">
        <authorList>
            <person name="Chen Y."/>
            <person name="Dougan E. K."/>
            <person name="Chan C."/>
            <person name="Rhodes N."/>
            <person name="Thang M."/>
        </authorList>
    </citation>
    <scope>NUCLEOTIDE SEQUENCE</scope>
</reference>
<dbReference type="PANTHER" id="PTHR11199:SF0">
    <property type="entry name" value="LD34181P-RELATED"/>
    <property type="match status" value="1"/>
</dbReference>
<dbReference type="EMBL" id="CAMXCT030002502">
    <property type="protein sequence ID" value="CAL4785866.1"/>
    <property type="molecule type" value="Genomic_DNA"/>
</dbReference>
<reference evidence="3 4" key="2">
    <citation type="submission" date="2024-05" db="EMBL/GenBank/DDBJ databases">
        <authorList>
            <person name="Chen Y."/>
            <person name="Shah S."/>
            <person name="Dougan E. K."/>
            <person name="Thang M."/>
            <person name="Chan C."/>
        </authorList>
    </citation>
    <scope>NUCLEOTIDE SEQUENCE [LARGE SCALE GENOMIC DNA]</scope>
</reference>
<dbReference type="InterPro" id="IPR056396">
    <property type="entry name" value="HEAT_SCC3-SA"/>
</dbReference>
<dbReference type="InterPro" id="IPR016024">
    <property type="entry name" value="ARM-type_fold"/>
</dbReference>
<feature type="domain" description="SCD" evidence="1">
    <location>
        <begin position="173"/>
        <end position="256"/>
    </location>
</feature>
<dbReference type="EMBL" id="CAMXCT020002502">
    <property type="protein sequence ID" value="CAL1151929.1"/>
    <property type="molecule type" value="Genomic_DNA"/>
</dbReference>
<dbReference type="EMBL" id="CAMXCT010002502">
    <property type="protein sequence ID" value="CAI3998554.1"/>
    <property type="molecule type" value="Genomic_DNA"/>
</dbReference>
<dbReference type="Pfam" id="PF21581">
    <property type="entry name" value="SCD"/>
    <property type="match status" value="1"/>
</dbReference>
<evidence type="ECO:0000259" key="1">
    <source>
        <dbReference type="PROSITE" id="PS51425"/>
    </source>
</evidence>
<gene>
    <name evidence="2" type="ORF">C1SCF055_LOCUS24840</name>
</gene>
<dbReference type="InterPro" id="IPR011989">
    <property type="entry name" value="ARM-like"/>
</dbReference>
<dbReference type="InterPro" id="IPR013721">
    <property type="entry name" value="STAG"/>
</dbReference>
<protein>
    <submittedName>
        <fullName evidence="3">Sister-chromatid cohesion protein 3 (AtSCC3) (Stromalin protein)</fullName>
    </submittedName>
</protein>
<dbReference type="AlphaFoldDB" id="A0A9P1G2I3"/>
<sequence length="949" mass="104271">MAVADVPSQTTVAKEDMKDQAPSSVVNELTSALALEASEKGGDFTQHWLVSRDKGATRTRENYPAIWRELASAPSPETLLKDVLPRLRAWTLALAECRFRSIRHCATVAGLGLVDGLQQQCNEIQGFCDTAERRLAETEVDTTRAQISKELKRQRQLLKNLLDARDSFAATLLSRRCKDVDADIRYSCIEALNRWAQLRGEASWKQYLHFAINDDEAKVRAAALLALQPLFRSDDGPLSTEVKSLAEDLRPRILERCHDIDASVSAAALRCACDLAKAEVLKEEDYGRITDLVWDPEALRRDAACVFVSRFILQEDIFDQPNGTADGSAAKRHLQMLLDFLVEFVKPHFELTERLVAALWRKASCLEDWDAMTSLLLGDGELAADQHLAIAFLAEATVRVAFDDWLANNTMEAEALLQRAARALCPRLPTLLSTFQSEKAAMLRTASLCNYLLRFCAQSPPGPTGGLLAGSAGEPVARALRSLFLRQTDLEALEHLALAWAHLLELCSGARPVLHDLVKSLYDTFLQLAPLVGKPSQGEIEAEVPMPDTLLATAQRLRILAKAYDVSLCDVEGFVSTALSVVDERVQTGTVEQELTVTLLELLALISVRHAGQLMQPPLPAVAADVRDEHQLQQASTAAEDLLELATGFLTKDEDHRLKSAAFGVALCTLSAWWNAAHFGKTEEVKPWFCQLPDALQDALANHLGKLLAEANQVPTESVLVSGMPEPGDLLKSSAFSHLFVLLQKGVASTESVPSDAERIKTARLCCLMVATCRHAQVAAGSLPSVVLSQARSRRKDLQQVAWTLLRRLRKEAHVGPTQAEDFFTTLLAAVKFLHKDQGTAIAKDLSFRLLQHVGVGKLTPPLQKALLNTLRRGVVNAAAGSAAGFLEALTPWITKHVVEDILIDNLASWAKEQSNQAGTWVCDHALNFLPSSIKEFLETFDYNSDLTL</sequence>
<dbReference type="SUPFAM" id="SSF48371">
    <property type="entry name" value="ARM repeat"/>
    <property type="match status" value="1"/>
</dbReference>
<keyword evidence="4" id="KW-1185">Reference proteome</keyword>
<accession>A0A9P1G2I3</accession>
<dbReference type="GO" id="GO:0005634">
    <property type="term" value="C:nucleus"/>
    <property type="evidence" value="ECO:0007669"/>
    <property type="project" value="TreeGrafter"/>
</dbReference>
<organism evidence="2">
    <name type="scientific">Cladocopium goreaui</name>
    <dbReference type="NCBI Taxonomy" id="2562237"/>
    <lineage>
        <taxon>Eukaryota</taxon>
        <taxon>Sar</taxon>
        <taxon>Alveolata</taxon>
        <taxon>Dinophyceae</taxon>
        <taxon>Suessiales</taxon>
        <taxon>Symbiodiniaceae</taxon>
        <taxon>Cladocopium</taxon>
    </lineage>
</organism>
<dbReference type="PANTHER" id="PTHR11199">
    <property type="entry name" value="STROMAL ANTIGEN"/>
    <property type="match status" value="1"/>
</dbReference>
<dbReference type="InterPro" id="IPR020839">
    <property type="entry name" value="SCD"/>
</dbReference>
<evidence type="ECO:0000313" key="3">
    <source>
        <dbReference type="EMBL" id="CAL4785866.1"/>
    </source>
</evidence>
<name>A0A9P1G2I3_9DINO</name>
<dbReference type="Gene3D" id="1.25.10.10">
    <property type="entry name" value="Leucine-rich Repeat Variant"/>
    <property type="match status" value="1"/>
</dbReference>
<dbReference type="GO" id="GO:0000785">
    <property type="term" value="C:chromatin"/>
    <property type="evidence" value="ECO:0007669"/>
    <property type="project" value="TreeGrafter"/>
</dbReference>
<proteinExistence type="predicted"/>
<dbReference type="OrthoDB" id="498590at2759"/>
<comment type="caution">
    <text evidence="2">The sequence shown here is derived from an EMBL/GenBank/DDBJ whole genome shotgun (WGS) entry which is preliminary data.</text>
</comment>
<dbReference type="PROSITE" id="PS51425">
    <property type="entry name" value="SCD"/>
    <property type="match status" value="1"/>
</dbReference>
<evidence type="ECO:0000313" key="4">
    <source>
        <dbReference type="Proteomes" id="UP001152797"/>
    </source>
</evidence>
<dbReference type="GO" id="GO:0007062">
    <property type="term" value="P:sister chromatid cohesion"/>
    <property type="evidence" value="ECO:0007669"/>
    <property type="project" value="UniProtKB-ARBA"/>
</dbReference>
<dbReference type="Pfam" id="PF08514">
    <property type="entry name" value="STAG"/>
    <property type="match status" value="1"/>
</dbReference>
<evidence type="ECO:0000313" key="2">
    <source>
        <dbReference type="EMBL" id="CAI3998554.1"/>
    </source>
</evidence>